<evidence type="ECO:0000313" key="1">
    <source>
        <dbReference type="EMBL" id="OIQ92387.1"/>
    </source>
</evidence>
<dbReference type="EMBL" id="MLJW01000233">
    <property type="protein sequence ID" value="OIQ92387.1"/>
    <property type="molecule type" value="Genomic_DNA"/>
</dbReference>
<comment type="caution">
    <text evidence="1">The sequence shown here is derived from an EMBL/GenBank/DDBJ whole genome shotgun (WGS) entry which is preliminary data.</text>
</comment>
<dbReference type="AlphaFoldDB" id="A0A1J5RSC2"/>
<protein>
    <submittedName>
        <fullName evidence="1">Uncharacterized protein</fullName>
    </submittedName>
</protein>
<accession>A0A1J5RSC2</accession>
<gene>
    <name evidence="1" type="ORF">GALL_256870</name>
</gene>
<name>A0A1J5RSC2_9ZZZZ</name>
<organism evidence="1">
    <name type="scientific">mine drainage metagenome</name>
    <dbReference type="NCBI Taxonomy" id="410659"/>
    <lineage>
        <taxon>unclassified sequences</taxon>
        <taxon>metagenomes</taxon>
        <taxon>ecological metagenomes</taxon>
    </lineage>
</organism>
<proteinExistence type="predicted"/>
<sequence length="112" mass="11727">MFKFLGKALSGLLLTDTARKAVRQGGAAAPAKGRAAAKAPAAKAAGKEKAISEAREQAKGLLTEDRAELIRQAMKVRAAKQTILADLSDEDRAKLVAAAMKALLNEGRDKKG</sequence>
<reference evidence="1" key="1">
    <citation type="submission" date="2016-10" db="EMBL/GenBank/DDBJ databases">
        <title>Sequence of Gallionella enrichment culture.</title>
        <authorList>
            <person name="Poehlein A."/>
            <person name="Muehling M."/>
            <person name="Daniel R."/>
        </authorList>
    </citation>
    <scope>NUCLEOTIDE SEQUENCE</scope>
</reference>